<dbReference type="EMBL" id="JAVYJV010000014">
    <property type="protein sequence ID" value="KAK4354606.1"/>
    <property type="molecule type" value="Genomic_DNA"/>
</dbReference>
<keyword evidence="2" id="KW-1185">Reference proteome</keyword>
<reference evidence="1" key="1">
    <citation type="submission" date="2023-12" db="EMBL/GenBank/DDBJ databases">
        <title>Genome assembly of Anisodus tanguticus.</title>
        <authorList>
            <person name="Wang Y.-J."/>
        </authorList>
    </citation>
    <scope>NUCLEOTIDE SEQUENCE</scope>
    <source>
        <strain evidence="1">KB-2021</strain>
        <tissue evidence="1">Leaf</tissue>
    </source>
</reference>
<gene>
    <name evidence="1" type="ORF">RND71_026800</name>
</gene>
<proteinExistence type="predicted"/>
<evidence type="ECO:0000313" key="1">
    <source>
        <dbReference type="EMBL" id="KAK4354606.1"/>
    </source>
</evidence>
<name>A0AAE1RPB7_9SOLA</name>
<dbReference type="Proteomes" id="UP001291623">
    <property type="component" value="Unassembled WGS sequence"/>
</dbReference>
<protein>
    <submittedName>
        <fullName evidence="1">Uncharacterized protein</fullName>
    </submittedName>
</protein>
<accession>A0AAE1RPB7</accession>
<evidence type="ECO:0000313" key="2">
    <source>
        <dbReference type="Proteomes" id="UP001291623"/>
    </source>
</evidence>
<organism evidence="1 2">
    <name type="scientific">Anisodus tanguticus</name>
    <dbReference type="NCBI Taxonomy" id="243964"/>
    <lineage>
        <taxon>Eukaryota</taxon>
        <taxon>Viridiplantae</taxon>
        <taxon>Streptophyta</taxon>
        <taxon>Embryophyta</taxon>
        <taxon>Tracheophyta</taxon>
        <taxon>Spermatophyta</taxon>
        <taxon>Magnoliopsida</taxon>
        <taxon>eudicotyledons</taxon>
        <taxon>Gunneridae</taxon>
        <taxon>Pentapetalae</taxon>
        <taxon>asterids</taxon>
        <taxon>lamiids</taxon>
        <taxon>Solanales</taxon>
        <taxon>Solanaceae</taxon>
        <taxon>Solanoideae</taxon>
        <taxon>Hyoscyameae</taxon>
        <taxon>Anisodus</taxon>
    </lineage>
</organism>
<dbReference type="AlphaFoldDB" id="A0AAE1RPB7"/>
<sequence length="108" mass="12333">MEIFCSMYIALLCVALTREERALNVFLSHLPCHCNPTPIPRVKNKLDFDPRLPPHKDFQTGTLLMRCDSQGELYPITSPIQQSKLPSTFAAFAPSLWHERLGHPRALF</sequence>
<comment type="caution">
    <text evidence="1">The sequence shown here is derived from an EMBL/GenBank/DDBJ whole genome shotgun (WGS) entry which is preliminary data.</text>
</comment>